<dbReference type="GO" id="GO:0050660">
    <property type="term" value="F:flavin adenine dinucleotide binding"/>
    <property type="evidence" value="ECO:0007669"/>
    <property type="project" value="InterPro"/>
</dbReference>
<dbReference type="GO" id="GO:0005739">
    <property type="term" value="C:mitochondrion"/>
    <property type="evidence" value="ECO:0007669"/>
    <property type="project" value="TreeGrafter"/>
</dbReference>
<dbReference type="SUPFAM" id="SSF55424">
    <property type="entry name" value="FAD/NAD-linked reductases, dimerisation (C-terminal) domain"/>
    <property type="match status" value="1"/>
</dbReference>
<dbReference type="FunFam" id="3.30.390.30:FF:000003">
    <property type="entry name" value="Glutathione reductase"/>
    <property type="match status" value="1"/>
</dbReference>
<dbReference type="InterPro" id="IPR006322">
    <property type="entry name" value="Glutathione_Rdtase_euk/bac"/>
</dbReference>
<dbReference type="Gene3D" id="3.30.390.30">
    <property type="match status" value="1"/>
</dbReference>
<evidence type="ECO:0000259" key="12">
    <source>
        <dbReference type="Pfam" id="PF02852"/>
    </source>
</evidence>
<evidence type="ECO:0000256" key="9">
    <source>
        <dbReference type="PIRSR" id="PIRSR000350-4"/>
    </source>
</evidence>
<dbReference type="Gene3D" id="3.50.50.60">
    <property type="entry name" value="FAD/NAD(P)-binding domain"/>
    <property type="match status" value="2"/>
</dbReference>
<evidence type="ECO:0000256" key="2">
    <source>
        <dbReference type="ARBA" id="ARBA00022630"/>
    </source>
</evidence>
<dbReference type="InterPro" id="IPR001100">
    <property type="entry name" value="Pyr_nuc-diS_OxRdtase"/>
</dbReference>
<dbReference type="Proteomes" id="UP000664859">
    <property type="component" value="Unassembled WGS sequence"/>
</dbReference>
<dbReference type="PANTHER" id="PTHR42737">
    <property type="entry name" value="GLUTATHIONE REDUCTASE"/>
    <property type="match status" value="1"/>
</dbReference>
<dbReference type="GO" id="GO:0050661">
    <property type="term" value="F:NADP binding"/>
    <property type="evidence" value="ECO:0007669"/>
    <property type="project" value="InterPro"/>
</dbReference>
<dbReference type="NCBIfam" id="NF004776">
    <property type="entry name" value="PRK06116.1"/>
    <property type="match status" value="1"/>
</dbReference>
<keyword evidence="8" id="KW-0547">Nucleotide-binding</keyword>
<feature type="binding site" evidence="8">
    <location>
        <position position="61"/>
    </location>
    <ligand>
        <name>FAD</name>
        <dbReference type="ChEBI" id="CHEBI:57692"/>
    </ligand>
</feature>
<evidence type="ECO:0000256" key="8">
    <source>
        <dbReference type="PIRSR" id="PIRSR000350-3"/>
    </source>
</evidence>
<dbReference type="GO" id="GO:0034599">
    <property type="term" value="P:cellular response to oxidative stress"/>
    <property type="evidence" value="ECO:0007669"/>
    <property type="project" value="TreeGrafter"/>
</dbReference>
<proteinExistence type="inferred from homology"/>
<dbReference type="PANTHER" id="PTHR42737:SF2">
    <property type="entry name" value="GLUTATHIONE REDUCTASE"/>
    <property type="match status" value="1"/>
</dbReference>
<comment type="subcellular location">
    <subcellularLocation>
        <location evidence="11">Cytoplasm</location>
    </subcellularLocation>
</comment>
<keyword evidence="4 10" id="KW-0560">Oxidoreductase</keyword>
<keyword evidence="8" id="KW-0520">NAD</keyword>
<comment type="catalytic activity">
    <reaction evidence="11">
        <text>2 glutathione + NADP(+) = glutathione disulfide + NADPH + H(+)</text>
        <dbReference type="Rhea" id="RHEA:11740"/>
        <dbReference type="ChEBI" id="CHEBI:15378"/>
        <dbReference type="ChEBI" id="CHEBI:57783"/>
        <dbReference type="ChEBI" id="CHEBI:57925"/>
        <dbReference type="ChEBI" id="CHEBI:58297"/>
        <dbReference type="ChEBI" id="CHEBI:58349"/>
        <dbReference type="EC" id="1.8.1.7"/>
    </reaction>
</comment>
<dbReference type="GO" id="GO:0006749">
    <property type="term" value="P:glutathione metabolic process"/>
    <property type="evidence" value="ECO:0007669"/>
    <property type="project" value="InterPro"/>
</dbReference>
<dbReference type="GO" id="GO:0045454">
    <property type="term" value="P:cell redox homeostasis"/>
    <property type="evidence" value="ECO:0007669"/>
    <property type="project" value="InterPro"/>
</dbReference>
<protein>
    <recommendedName>
        <fullName evidence="11">Glutathione reductase</fullName>
        <ecNumber evidence="11">1.8.1.7</ecNumber>
    </recommendedName>
</protein>
<evidence type="ECO:0000256" key="1">
    <source>
        <dbReference type="ARBA" id="ARBA00007532"/>
    </source>
</evidence>
<reference evidence="14" key="1">
    <citation type="submission" date="2021-02" db="EMBL/GenBank/DDBJ databases">
        <title>First Annotated Genome of the Yellow-green Alga Tribonema minus.</title>
        <authorList>
            <person name="Mahan K.M."/>
        </authorList>
    </citation>
    <scope>NUCLEOTIDE SEQUENCE</scope>
    <source>
        <strain evidence="14">UTEX B ZZ1240</strain>
    </source>
</reference>
<evidence type="ECO:0000256" key="7">
    <source>
        <dbReference type="PIRSR" id="PIRSR000350-2"/>
    </source>
</evidence>
<dbReference type="NCBIfam" id="TIGR01421">
    <property type="entry name" value="gluta_reduc_1"/>
    <property type="match status" value="1"/>
</dbReference>
<organism evidence="14 15">
    <name type="scientific">Tribonema minus</name>
    <dbReference type="NCBI Taxonomy" id="303371"/>
    <lineage>
        <taxon>Eukaryota</taxon>
        <taxon>Sar</taxon>
        <taxon>Stramenopiles</taxon>
        <taxon>Ochrophyta</taxon>
        <taxon>PX clade</taxon>
        <taxon>Xanthophyceae</taxon>
        <taxon>Tribonematales</taxon>
        <taxon>Tribonemataceae</taxon>
        <taxon>Tribonema</taxon>
    </lineage>
</organism>
<keyword evidence="2 10" id="KW-0285">Flavoprotein</keyword>
<dbReference type="GO" id="GO:0004362">
    <property type="term" value="F:glutathione-disulfide reductase (NADPH) activity"/>
    <property type="evidence" value="ECO:0007669"/>
    <property type="project" value="UniProtKB-EC"/>
</dbReference>
<sequence>MSAAGPQGAGAGTHYDLLVIGGGSGGIAAARRAASYGAKVAIVEPRPLGGTCVNVGCVPKKVMFHAASIAETLHDARHYGFTVGPTSFNWGKIKASRDAYVRRLNGIYASNLKSSKVEYLVGEATFPPTRSGARESPPEVVVGERRYTARAVLIGTGGQPMMPDVRGAKEFCIDSDGFFALESLPRRAAVVGAGYIAVELAGVLNGLGCDTHLFVRRESVLRQTDPLVQETLMAEMRRAGVCIHTGCTPSAVLRDDASGLLTLCTAPRGEDDGGEQHEGFESVLMAIGRSPNVARLGLEAAGIKQGPRGHILVDEFQQTSRDGVYAVGDVTGKLELTPMAIAAGRRLADRLFNGALPQAKASFDTVPSVYFTHPPVGTVGLTEPQAVKRYGQDNVKVYTSRFVNLFFGPFDTAPADKPKTAVKLVCQGPDEKVVGLHVVGMGADEMLQGFAVAIKMGATKADFDACVAIHPTAAEEVVTLPPWGLSGRLGVSRPPHPCSSL</sequence>
<keyword evidence="5" id="KW-1015">Disulfide bond</keyword>
<keyword evidence="15" id="KW-1185">Reference proteome</keyword>
<accession>A0A835ZGV5</accession>
<keyword evidence="11" id="KW-0521">NADP</keyword>
<comment type="caution">
    <text evidence="14">The sequence shown here is derived from an EMBL/GenBank/DDBJ whole genome shotgun (WGS) entry which is preliminary data.</text>
</comment>
<comment type="function">
    <text evidence="11">Catalyzes the reduction of glutathione disulfide (GSSG) to reduced glutathione (GSH). Constitutes the major mechanism to maintain a high GSH:GSSG ratio in the cytosol.</text>
</comment>
<dbReference type="Pfam" id="PF07992">
    <property type="entry name" value="Pyr_redox_2"/>
    <property type="match status" value="1"/>
</dbReference>
<feature type="active site" description="Proton acceptor" evidence="7">
    <location>
        <position position="470"/>
    </location>
</feature>
<dbReference type="InterPro" id="IPR016156">
    <property type="entry name" value="FAD/NAD-linked_Rdtase_dimer_sf"/>
</dbReference>
<feature type="domain" description="FAD/NAD(P)-binding" evidence="13">
    <location>
        <begin position="15"/>
        <end position="344"/>
    </location>
</feature>
<keyword evidence="3 8" id="KW-0274">FAD</keyword>
<dbReference type="GO" id="GO:0005829">
    <property type="term" value="C:cytosol"/>
    <property type="evidence" value="ECO:0007669"/>
    <property type="project" value="TreeGrafter"/>
</dbReference>
<evidence type="ECO:0000256" key="6">
    <source>
        <dbReference type="ARBA" id="ARBA00023284"/>
    </source>
</evidence>
<comment type="similarity">
    <text evidence="1 10">Belongs to the class-I pyridine nucleotide-disulfide oxidoreductase family.</text>
</comment>
<dbReference type="PRINTS" id="PR00368">
    <property type="entry name" value="FADPNR"/>
</dbReference>
<dbReference type="PROSITE" id="PS00076">
    <property type="entry name" value="PYRIDINE_REDOX_1"/>
    <property type="match status" value="1"/>
</dbReference>
<dbReference type="InterPro" id="IPR046952">
    <property type="entry name" value="GSHR/TRXR-like"/>
</dbReference>
<evidence type="ECO:0000256" key="4">
    <source>
        <dbReference type="ARBA" id="ARBA00023002"/>
    </source>
</evidence>
<evidence type="ECO:0000259" key="13">
    <source>
        <dbReference type="Pfam" id="PF07992"/>
    </source>
</evidence>
<evidence type="ECO:0000313" key="14">
    <source>
        <dbReference type="EMBL" id="KAG5191917.1"/>
    </source>
</evidence>
<gene>
    <name evidence="14" type="ORF">JKP88DRAFT_294740</name>
</gene>
<evidence type="ECO:0000256" key="11">
    <source>
        <dbReference type="RuleBase" id="RU365016"/>
    </source>
</evidence>
<dbReference type="InterPro" id="IPR023753">
    <property type="entry name" value="FAD/NAD-binding_dom"/>
</dbReference>
<dbReference type="EMBL" id="JAFCMP010000013">
    <property type="protein sequence ID" value="KAG5191917.1"/>
    <property type="molecule type" value="Genomic_DNA"/>
</dbReference>
<dbReference type="InterPro" id="IPR036188">
    <property type="entry name" value="FAD/NAD-bd_sf"/>
</dbReference>
<dbReference type="AlphaFoldDB" id="A0A835ZGV5"/>
<dbReference type="PIRSF" id="PIRSF000350">
    <property type="entry name" value="Mercury_reductase_MerA"/>
    <property type="match status" value="1"/>
</dbReference>
<feature type="disulfide bond" description="Redox-active" evidence="9">
    <location>
        <begin position="52"/>
        <end position="57"/>
    </location>
</feature>
<dbReference type="EC" id="1.8.1.7" evidence="11"/>
<dbReference type="InterPro" id="IPR004099">
    <property type="entry name" value="Pyr_nucl-diS_OxRdtase_dimer"/>
</dbReference>
<dbReference type="SUPFAM" id="SSF51905">
    <property type="entry name" value="FAD/NAD(P)-binding domain"/>
    <property type="match status" value="1"/>
</dbReference>
<evidence type="ECO:0000256" key="10">
    <source>
        <dbReference type="RuleBase" id="RU003691"/>
    </source>
</evidence>
<dbReference type="PRINTS" id="PR00411">
    <property type="entry name" value="PNDRDTASEI"/>
</dbReference>
<feature type="binding site" evidence="8">
    <location>
        <begin position="192"/>
        <end position="199"/>
    </location>
    <ligand>
        <name>NAD(+)</name>
        <dbReference type="ChEBI" id="CHEBI:57540"/>
    </ligand>
</feature>
<name>A0A835ZGV5_9STRA</name>
<feature type="binding site" evidence="8">
    <location>
        <position position="288"/>
    </location>
    <ligand>
        <name>NAD(+)</name>
        <dbReference type="ChEBI" id="CHEBI:57540"/>
    </ligand>
</feature>
<comment type="cofactor">
    <cofactor evidence="8">
        <name>FAD</name>
        <dbReference type="ChEBI" id="CHEBI:57692"/>
    </cofactor>
    <text evidence="8">Binds 1 FAD per subunit.</text>
</comment>
<dbReference type="InterPro" id="IPR012999">
    <property type="entry name" value="Pyr_OxRdtase_I_AS"/>
</dbReference>
<dbReference type="OrthoDB" id="5956163at2759"/>
<evidence type="ECO:0000256" key="3">
    <source>
        <dbReference type="ARBA" id="ARBA00022827"/>
    </source>
</evidence>
<keyword evidence="6 10" id="KW-0676">Redox-active center</keyword>
<evidence type="ECO:0000256" key="5">
    <source>
        <dbReference type="ARBA" id="ARBA00023157"/>
    </source>
</evidence>
<keyword evidence="11" id="KW-0963">Cytoplasm</keyword>
<feature type="domain" description="Pyridine nucleotide-disulphide oxidoreductase dimerisation" evidence="12">
    <location>
        <begin position="366"/>
        <end position="479"/>
    </location>
</feature>
<evidence type="ECO:0000313" key="15">
    <source>
        <dbReference type="Proteomes" id="UP000664859"/>
    </source>
</evidence>
<feature type="binding site" evidence="8">
    <location>
        <position position="329"/>
    </location>
    <ligand>
        <name>FAD</name>
        <dbReference type="ChEBI" id="CHEBI:57692"/>
    </ligand>
</feature>
<dbReference type="Pfam" id="PF02852">
    <property type="entry name" value="Pyr_redox_dim"/>
    <property type="match status" value="1"/>
</dbReference>